<dbReference type="Gene3D" id="1.20.1270.60">
    <property type="entry name" value="Arfaptin homology (AH) domain/BAR domain"/>
    <property type="match status" value="1"/>
</dbReference>
<evidence type="ECO:0000313" key="5">
    <source>
        <dbReference type="Proteomes" id="UP000077521"/>
    </source>
</evidence>
<name>A0A8T8SXT3_9BASI</name>
<dbReference type="GO" id="GO:0030139">
    <property type="term" value="C:endocytic vesicle"/>
    <property type="evidence" value="ECO:0007669"/>
    <property type="project" value="TreeGrafter"/>
</dbReference>
<dbReference type="AlphaFoldDB" id="A0A8T8SXT3"/>
<reference evidence="4" key="1">
    <citation type="submission" date="2016-04" db="EMBL/GenBank/DDBJ databases">
        <authorList>
            <person name="Nguyen H.D."/>
            <person name="Samba Siva P."/>
            <person name="Cullis J."/>
            <person name="Levesque C.A."/>
            <person name="Hambleton S."/>
        </authorList>
    </citation>
    <scope>NUCLEOTIDE SEQUENCE</scope>
    <source>
        <strain evidence="4">DAOMC 236416</strain>
    </source>
</reference>
<comment type="caution">
    <text evidence="4">The sequence shown here is derived from an EMBL/GenBank/DDBJ whole genome shotgun (WGS) entry which is preliminary data.</text>
</comment>
<protein>
    <recommendedName>
        <fullName evidence="3">MHD domain-containing protein</fullName>
    </recommendedName>
</protein>
<dbReference type="Proteomes" id="UP000077521">
    <property type="component" value="Unassembled WGS sequence"/>
</dbReference>
<sequence length="952" mass="99352">MTEAGREAGRPTRNGGGGGGGGSSSLSYADVFSAAQPQATFPVLQTRFTNAARLHKDLIDYFAARRDLEEQYLKNLAKLVTKRPLFEAADSPSAVAAGGVYATPSVQPLLDALLKELQSTAAIHTQLEEQINRQIETPLRALPNTHRDWSRIRELDDGLSSQLKELASLESQLDKDRKKLASTPSSNVKKHSQAVNKLNESQQAYDHALALWAAEGPFTFEAYQRIDKARLDALIEAIIQFETAQADAAQRLMKLTEQTTTVALGFEPGSEIRSFLRRAHNSMPKADNAPPPSNSIDGPGANGSEFPVSASTSMPSARLSDSSLPSMANAPSTVGDTSVSTTHSRRPPPPPGQSSSSTGGSTFRGALSRLGGRKARESQFGMPSGRDSASTNTVYGNLPDDDAGSTLGGARPSRTPSIFRSSRTSVDRTADRPRTATTLTDHPGASSAAAASAGLMAPLVPTRAGTKSSSASIDAGTSPSAPPVDAEGFSIPPPDRKPWEITPDSSSRLDEGTEDMLDTSVPPPLPSRVANLSIAGASQASSAPKDTDRDREALERMRSTLGAPLSASADGVTRRSTTSRRERRSTRGFTPQPGLHDDLPEEGSPPPPPPSNFTAPMAGLGGAAQGRTSSMTSTTSGFGLGSPTGPGASSMSIAKAQTQGAAVTALTANPFESAEVSVNSSSKGTVHASITETVNAVFAGPNLVRVQVVGEVQVLLSGNVPGKLNLSLGGPSAINRAVPNPVFLTPAAGEHVYVLDTAAVLSSAGQSEARATVLKYQLDLPAQSNEVVPIDVHAQWRCDAAQTSLMISYRPNASSKLLSGGGGSAPASFDNFEVIVPMSPAGSVTNVMSKPEGKWDAEASKLLWTIAGAEGGGGLYALSPEGETGKLLARVQVEKQSVPQPVNVRWSVKGRTISALELRVEEEGGSGSDGGDWSFEPSEVVRLAVSGKFMAT</sequence>
<accession>A0A8T8SXT3</accession>
<evidence type="ECO:0000259" key="3">
    <source>
        <dbReference type="PROSITE" id="PS51072"/>
    </source>
</evidence>
<dbReference type="GO" id="GO:0032185">
    <property type="term" value="P:septin cytoskeleton organization"/>
    <property type="evidence" value="ECO:0007669"/>
    <property type="project" value="TreeGrafter"/>
</dbReference>
<keyword evidence="5" id="KW-1185">Reference proteome</keyword>
<dbReference type="EMBL" id="LWDF02000285">
    <property type="protein sequence ID" value="KAE8250797.1"/>
    <property type="molecule type" value="Genomic_DNA"/>
</dbReference>
<feature type="compositionally biased region" description="Basic and acidic residues" evidence="2">
    <location>
        <begin position="1"/>
        <end position="10"/>
    </location>
</feature>
<organism evidence="4 5">
    <name type="scientific">Tilletia indica</name>
    <dbReference type="NCBI Taxonomy" id="43049"/>
    <lineage>
        <taxon>Eukaryota</taxon>
        <taxon>Fungi</taxon>
        <taxon>Dikarya</taxon>
        <taxon>Basidiomycota</taxon>
        <taxon>Ustilaginomycotina</taxon>
        <taxon>Exobasidiomycetes</taxon>
        <taxon>Tilletiales</taxon>
        <taxon>Tilletiaceae</taxon>
        <taxon>Tilletia</taxon>
    </lineage>
</organism>
<gene>
    <name evidence="4" type="ORF">A4X13_0g4376</name>
</gene>
<dbReference type="SUPFAM" id="SSF103657">
    <property type="entry name" value="BAR/IMD domain-like"/>
    <property type="match status" value="1"/>
</dbReference>
<feature type="compositionally biased region" description="Low complexity" evidence="2">
    <location>
        <begin position="353"/>
        <end position="365"/>
    </location>
</feature>
<evidence type="ECO:0000313" key="4">
    <source>
        <dbReference type="EMBL" id="KAE8250797.1"/>
    </source>
</evidence>
<feature type="region of interest" description="Disordered" evidence="2">
    <location>
        <begin position="1"/>
        <end position="23"/>
    </location>
</feature>
<feature type="compositionally biased region" description="Polar residues" evidence="2">
    <location>
        <begin position="465"/>
        <end position="479"/>
    </location>
</feature>
<dbReference type="GO" id="GO:0006897">
    <property type="term" value="P:endocytosis"/>
    <property type="evidence" value="ECO:0007669"/>
    <property type="project" value="UniProtKB-KW"/>
</dbReference>
<dbReference type="PANTHER" id="PTHR23065">
    <property type="entry name" value="PROLINE-SERINE-THREONINE PHOSPHATASE INTERACTING PROTEIN 1"/>
    <property type="match status" value="1"/>
</dbReference>
<feature type="region of interest" description="Disordered" evidence="2">
    <location>
        <begin position="462"/>
        <end position="529"/>
    </location>
</feature>
<feature type="compositionally biased region" description="Low complexity" evidence="2">
    <location>
        <begin position="628"/>
        <end position="637"/>
    </location>
</feature>
<dbReference type="Pfam" id="PF10291">
    <property type="entry name" value="muHD"/>
    <property type="match status" value="1"/>
</dbReference>
<feature type="compositionally biased region" description="Polar residues" evidence="2">
    <location>
        <begin position="182"/>
        <end position="195"/>
    </location>
</feature>
<feature type="compositionally biased region" description="Basic residues" evidence="2">
    <location>
        <begin position="577"/>
        <end position="586"/>
    </location>
</feature>
<feature type="compositionally biased region" description="Gly residues" evidence="2">
    <location>
        <begin position="14"/>
        <end position="23"/>
    </location>
</feature>
<feature type="region of interest" description="Disordered" evidence="2">
    <location>
        <begin position="282"/>
        <end position="450"/>
    </location>
</feature>
<evidence type="ECO:0000256" key="1">
    <source>
        <dbReference type="ARBA" id="ARBA00022583"/>
    </source>
</evidence>
<dbReference type="InterPro" id="IPR018808">
    <property type="entry name" value="Muniscin_C"/>
</dbReference>
<feature type="region of interest" description="Disordered" evidence="2">
    <location>
        <begin position="534"/>
        <end position="553"/>
    </location>
</feature>
<evidence type="ECO:0000256" key="2">
    <source>
        <dbReference type="SAM" id="MobiDB-lite"/>
    </source>
</evidence>
<dbReference type="PANTHER" id="PTHR23065:SF54">
    <property type="entry name" value="SUPPRESSOR OF YEAST PROFILIN DELETION"/>
    <property type="match status" value="1"/>
</dbReference>
<dbReference type="InterPro" id="IPR028565">
    <property type="entry name" value="MHD"/>
</dbReference>
<proteinExistence type="predicted"/>
<dbReference type="InterPro" id="IPR027267">
    <property type="entry name" value="AH/BAR_dom_sf"/>
</dbReference>
<dbReference type="PROSITE" id="PS51072">
    <property type="entry name" value="MHD"/>
    <property type="match status" value="1"/>
</dbReference>
<feature type="compositionally biased region" description="Polar residues" evidence="2">
    <location>
        <begin position="309"/>
        <end position="336"/>
    </location>
</feature>
<dbReference type="GO" id="GO:0005886">
    <property type="term" value="C:plasma membrane"/>
    <property type="evidence" value="ECO:0007669"/>
    <property type="project" value="TreeGrafter"/>
</dbReference>
<feature type="compositionally biased region" description="Polar residues" evidence="2">
    <location>
        <begin position="414"/>
        <end position="424"/>
    </location>
</feature>
<reference evidence="4" key="2">
    <citation type="journal article" date="2019" name="IMA Fungus">
        <title>Genome sequencing and comparison of five Tilletia species to identify candidate genes for the detection of regulated species infecting wheat.</title>
        <authorList>
            <person name="Nguyen H.D.T."/>
            <person name="Sultana T."/>
            <person name="Kesanakurti P."/>
            <person name="Hambleton S."/>
        </authorList>
    </citation>
    <scope>NUCLEOTIDE SEQUENCE</scope>
    <source>
        <strain evidence="4">DAOMC 236416</strain>
    </source>
</reference>
<feature type="region of interest" description="Disordered" evidence="2">
    <location>
        <begin position="559"/>
        <end position="653"/>
    </location>
</feature>
<feature type="compositionally biased region" description="Low complexity" evidence="2">
    <location>
        <begin position="435"/>
        <end position="450"/>
    </location>
</feature>
<feature type="domain" description="MHD" evidence="3">
    <location>
        <begin position="683"/>
        <end position="950"/>
    </location>
</feature>
<feature type="compositionally biased region" description="Basic and acidic residues" evidence="2">
    <location>
        <begin position="425"/>
        <end position="434"/>
    </location>
</feature>
<feature type="region of interest" description="Disordered" evidence="2">
    <location>
        <begin position="175"/>
        <end position="195"/>
    </location>
</feature>
<keyword evidence="1" id="KW-0254">Endocytosis</keyword>
<dbReference type="GO" id="GO:0032153">
    <property type="term" value="C:cell division site"/>
    <property type="evidence" value="ECO:0007669"/>
    <property type="project" value="TreeGrafter"/>
</dbReference>